<comment type="caution">
    <text evidence="2">The sequence shown here is derived from an EMBL/GenBank/DDBJ whole genome shotgun (WGS) entry which is preliminary data.</text>
</comment>
<accession>A0A428P2X9</accession>
<evidence type="ECO:0000313" key="2">
    <source>
        <dbReference type="EMBL" id="RSL47388.1"/>
    </source>
</evidence>
<gene>
    <name evidence="2" type="ORF">CEP54_013436</name>
</gene>
<name>A0A428P2X9_9HYPO</name>
<sequence>MPIIALDSENEHIDQMLEALEGFFQPKKIPYIEKRGKHVVTIPRELSKEQQKKMDDISEGKYAVKYADEDADKIETKPTSAKENESNAQDAGAGNPRQGWLAAALKGPLGGKK</sequence>
<evidence type="ECO:0000256" key="1">
    <source>
        <dbReference type="SAM" id="MobiDB-lite"/>
    </source>
</evidence>
<protein>
    <submittedName>
        <fullName evidence="2">Uncharacterized protein</fullName>
    </submittedName>
</protein>
<organism evidence="2 3">
    <name type="scientific">Fusarium duplospermum</name>
    <dbReference type="NCBI Taxonomy" id="1325734"/>
    <lineage>
        <taxon>Eukaryota</taxon>
        <taxon>Fungi</taxon>
        <taxon>Dikarya</taxon>
        <taxon>Ascomycota</taxon>
        <taxon>Pezizomycotina</taxon>
        <taxon>Sordariomycetes</taxon>
        <taxon>Hypocreomycetidae</taxon>
        <taxon>Hypocreales</taxon>
        <taxon>Nectriaceae</taxon>
        <taxon>Fusarium</taxon>
        <taxon>Fusarium solani species complex</taxon>
    </lineage>
</organism>
<reference evidence="2 3" key="1">
    <citation type="submission" date="2017-06" db="EMBL/GenBank/DDBJ databases">
        <title>Comparative genomic analysis of Ambrosia Fusariam Clade fungi.</title>
        <authorList>
            <person name="Stajich J.E."/>
            <person name="Carrillo J."/>
            <person name="Kijimoto T."/>
            <person name="Eskalen A."/>
            <person name="O'Donnell K."/>
            <person name="Kasson M."/>
        </authorList>
    </citation>
    <scope>NUCLEOTIDE SEQUENCE [LARGE SCALE GENOMIC DNA]</scope>
    <source>
        <strain evidence="2 3">NRRL62584</strain>
    </source>
</reference>
<evidence type="ECO:0000313" key="3">
    <source>
        <dbReference type="Proteomes" id="UP000288168"/>
    </source>
</evidence>
<feature type="compositionally biased region" description="Basic and acidic residues" evidence="1">
    <location>
        <begin position="73"/>
        <end position="85"/>
    </location>
</feature>
<keyword evidence="3" id="KW-1185">Reference proteome</keyword>
<dbReference type="AlphaFoldDB" id="A0A428P2X9"/>
<dbReference type="EMBL" id="NKCI01000218">
    <property type="protein sequence ID" value="RSL47388.1"/>
    <property type="molecule type" value="Genomic_DNA"/>
</dbReference>
<proteinExistence type="predicted"/>
<dbReference type="Proteomes" id="UP000288168">
    <property type="component" value="Unassembled WGS sequence"/>
</dbReference>
<feature type="region of interest" description="Disordered" evidence="1">
    <location>
        <begin position="69"/>
        <end position="113"/>
    </location>
</feature>